<reference evidence="1 2" key="1">
    <citation type="journal article" date="2019" name="Int. J. Syst. Evol. Microbiol.">
        <title>The Global Catalogue of Microorganisms (GCM) 10K type strain sequencing project: providing services to taxonomists for standard genome sequencing and annotation.</title>
        <authorList>
            <consortium name="The Broad Institute Genomics Platform"/>
            <consortium name="The Broad Institute Genome Sequencing Center for Infectious Disease"/>
            <person name="Wu L."/>
            <person name="Ma J."/>
        </authorList>
    </citation>
    <scope>NUCLEOTIDE SEQUENCE [LARGE SCALE GENOMIC DNA]</scope>
    <source>
        <strain evidence="1 2">JCM 14193</strain>
    </source>
</reference>
<dbReference type="Pfam" id="PF00300">
    <property type="entry name" value="His_Phos_1"/>
    <property type="match status" value="1"/>
</dbReference>
<dbReference type="Proteomes" id="UP001500740">
    <property type="component" value="Unassembled WGS sequence"/>
</dbReference>
<dbReference type="PANTHER" id="PTHR48100">
    <property type="entry name" value="BROAD-SPECIFICITY PHOSPHATASE YOR283W-RELATED"/>
    <property type="match status" value="1"/>
</dbReference>
<organism evidence="1 2">
    <name type="scientific">Alkalibacillus silvisoli</name>
    <dbReference type="NCBI Taxonomy" id="392823"/>
    <lineage>
        <taxon>Bacteria</taxon>
        <taxon>Bacillati</taxon>
        <taxon>Bacillota</taxon>
        <taxon>Bacilli</taxon>
        <taxon>Bacillales</taxon>
        <taxon>Bacillaceae</taxon>
        <taxon>Alkalibacillus</taxon>
    </lineage>
</organism>
<evidence type="ECO:0000313" key="1">
    <source>
        <dbReference type="EMBL" id="GAA0451901.1"/>
    </source>
</evidence>
<dbReference type="EMBL" id="BAAACZ010000003">
    <property type="protein sequence ID" value="GAA0451901.1"/>
    <property type="molecule type" value="Genomic_DNA"/>
</dbReference>
<name>A0ABN0ZLZ9_9BACI</name>
<sequence length="184" mass="21173">MSDSIIYLVRHCEATGQEASCSLTDSGKLQAEELKQFFSDKRVDQIMASPFERAIQSIVPTAEMHHLDLLISDDLRERTLSSENLSDFKNCLKETYKDFDLTYSGGESSREALERAMKVISDVKLSSHKATILVSHGNLISLILNHFDQTFGFEEWERLTNPDVYEINLNRREIKRLWKGQKEL</sequence>
<dbReference type="RefSeq" id="WP_343781320.1">
    <property type="nucleotide sequence ID" value="NZ_BAAACZ010000003.1"/>
</dbReference>
<dbReference type="SUPFAM" id="SSF53254">
    <property type="entry name" value="Phosphoglycerate mutase-like"/>
    <property type="match status" value="1"/>
</dbReference>
<comment type="caution">
    <text evidence="1">The sequence shown here is derived from an EMBL/GenBank/DDBJ whole genome shotgun (WGS) entry which is preliminary data.</text>
</comment>
<evidence type="ECO:0000313" key="2">
    <source>
        <dbReference type="Proteomes" id="UP001500740"/>
    </source>
</evidence>
<dbReference type="InterPro" id="IPR029033">
    <property type="entry name" value="His_PPase_superfam"/>
</dbReference>
<dbReference type="Gene3D" id="3.40.50.1240">
    <property type="entry name" value="Phosphoglycerate mutase-like"/>
    <property type="match status" value="1"/>
</dbReference>
<dbReference type="CDD" id="cd07067">
    <property type="entry name" value="HP_PGM_like"/>
    <property type="match status" value="1"/>
</dbReference>
<proteinExistence type="predicted"/>
<dbReference type="PANTHER" id="PTHR48100:SF1">
    <property type="entry name" value="HISTIDINE PHOSPHATASE FAMILY PROTEIN-RELATED"/>
    <property type="match status" value="1"/>
</dbReference>
<accession>A0ABN0ZLZ9</accession>
<protein>
    <submittedName>
        <fullName evidence="1">Histidine phosphatase family protein</fullName>
    </submittedName>
</protein>
<keyword evidence="2" id="KW-1185">Reference proteome</keyword>
<gene>
    <name evidence="1" type="ORF">GCM10008935_03100</name>
</gene>
<dbReference type="SMART" id="SM00855">
    <property type="entry name" value="PGAM"/>
    <property type="match status" value="1"/>
</dbReference>
<dbReference type="InterPro" id="IPR050275">
    <property type="entry name" value="PGM_Phosphatase"/>
</dbReference>
<dbReference type="InterPro" id="IPR013078">
    <property type="entry name" value="His_Pase_superF_clade-1"/>
</dbReference>